<evidence type="ECO:0000259" key="1">
    <source>
        <dbReference type="Pfam" id="PF00814"/>
    </source>
</evidence>
<dbReference type="InterPro" id="IPR000905">
    <property type="entry name" value="Gcp-like_dom"/>
</dbReference>
<dbReference type="Gene3D" id="3.30.420.40">
    <property type="match status" value="2"/>
</dbReference>
<organism evidence="2 3">
    <name type="scientific">Sediminibacterium ginsengisoli</name>
    <dbReference type="NCBI Taxonomy" id="413434"/>
    <lineage>
        <taxon>Bacteria</taxon>
        <taxon>Pseudomonadati</taxon>
        <taxon>Bacteroidota</taxon>
        <taxon>Chitinophagia</taxon>
        <taxon>Chitinophagales</taxon>
        <taxon>Chitinophagaceae</taxon>
        <taxon>Sediminibacterium</taxon>
    </lineage>
</organism>
<dbReference type="PANTHER" id="PTHR11735">
    <property type="entry name" value="TRNA N6-ADENOSINE THREONYLCARBAMOYLTRANSFERASE"/>
    <property type="match status" value="1"/>
</dbReference>
<dbReference type="SUPFAM" id="SSF53067">
    <property type="entry name" value="Actin-like ATPase domain"/>
    <property type="match status" value="1"/>
</dbReference>
<evidence type="ECO:0000313" key="2">
    <source>
        <dbReference type="EMBL" id="SJZ58790.1"/>
    </source>
</evidence>
<dbReference type="OrthoDB" id="9784166at2"/>
<protein>
    <submittedName>
        <fullName evidence="2">tRNA threonylcarbamoyladenosine biosynthesis protein TsaB</fullName>
    </submittedName>
</protein>
<evidence type="ECO:0000313" key="3">
    <source>
        <dbReference type="Proteomes" id="UP000190888"/>
    </source>
</evidence>
<dbReference type="Proteomes" id="UP000190888">
    <property type="component" value="Unassembled WGS sequence"/>
</dbReference>
<dbReference type="RefSeq" id="WP_078830536.1">
    <property type="nucleotide sequence ID" value="NZ_FUWH01000003.1"/>
</dbReference>
<dbReference type="Pfam" id="PF00814">
    <property type="entry name" value="TsaD"/>
    <property type="match status" value="1"/>
</dbReference>
<dbReference type="STRING" id="413434.SAMN04488132_10325"/>
<sequence length="228" mass="24695">MALLLHIDTATSYAGVCISRDQDVIAIRESAEQKNHAAFLQPAIEQMLQETGIVMQDLDAVSVAAGPGSYTGLRVGLASAKGICYAAGKPLIPVNTLQIIAAAAMHSPEAAGREEQLLYCPMIDARRMEVFAAVYNHLLEEVVPPAAFILNNESFSSLLAEKQVLFSGDGHFKFKEISGSSNAIFTDITHSVRNLALIAGNRFGLQQFADLAYSEPFYIKEFFDPAAR</sequence>
<dbReference type="CDD" id="cd24032">
    <property type="entry name" value="ASKHA_NBD_TsaB"/>
    <property type="match status" value="1"/>
</dbReference>
<dbReference type="AlphaFoldDB" id="A0A1T4LVM5"/>
<dbReference type="InterPro" id="IPR022496">
    <property type="entry name" value="T6A_TsaB"/>
</dbReference>
<dbReference type="InterPro" id="IPR043129">
    <property type="entry name" value="ATPase_NBD"/>
</dbReference>
<proteinExistence type="predicted"/>
<accession>A0A1T4LVM5</accession>
<reference evidence="2 3" key="1">
    <citation type="submission" date="2017-02" db="EMBL/GenBank/DDBJ databases">
        <authorList>
            <person name="Peterson S.W."/>
        </authorList>
    </citation>
    <scope>NUCLEOTIDE SEQUENCE [LARGE SCALE GENOMIC DNA]</scope>
    <source>
        <strain evidence="2 3">DSM 22335</strain>
    </source>
</reference>
<gene>
    <name evidence="2" type="ORF">SAMN04488132_10325</name>
</gene>
<dbReference type="PANTHER" id="PTHR11735:SF11">
    <property type="entry name" value="TRNA THREONYLCARBAMOYLADENOSINE BIOSYNTHESIS PROTEIN TSAB"/>
    <property type="match status" value="1"/>
</dbReference>
<keyword evidence="3" id="KW-1185">Reference proteome</keyword>
<dbReference type="GO" id="GO:0005829">
    <property type="term" value="C:cytosol"/>
    <property type="evidence" value="ECO:0007669"/>
    <property type="project" value="TreeGrafter"/>
</dbReference>
<dbReference type="NCBIfam" id="TIGR03725">
    <property type="entry name" value="T6A_YeaZ"/>
    <property type="match status" value="1"/>
</dbReference>
<name>A0A1T4LVM5_9BACT</name>
<feature type="domain" description="Gcp-like" evidence="1">
    <location>
        <begin position="33"/>
        <end position="188"/>
    </location>
</feature>
<dbReference type="GO" id="GO:0002949">
    <property type="term" value="P:tRNA threonylcarbamoyladenosine modification"/>
    <property type="evidence" value="ECO:0007669"/>
    <property type="project" value="InterPro"/>
</dbReference>
<dbReference type="EMBL" id="FUWH01000003">
    <property type="protein sequence ID" value="SJZ58790.1"/>
    <property type="molecule type" value="Genomic_DNA"/>
</dbReference>